<dbReference type="InterPro" id="IPR051534">
    <property type="entry name" value="CBASS_pafABC_assoc_protein"/>
</dbReference>
<evidence type="ECO:0000313" key="3">
    <source>
        <dbReference type="EMBL" id="MBO0951693.1"/>
    </source>
</evidence>
<feature type="domain" description="WYL" evidence="1">
    <location>
        <begin position="154"/>
        <end position="221"/>
    </location>
</feature>
<dbReference type="EMBL" id="JAFMYW010000008">
    <property type="protein sequence ID" value="MBO0951693.1"/>
    <property type="molecule type" value="Genomic_DNA"/>
</dbReference>
<dbReference type="RefSeq" id="WP_207331638.1">
    <property type="nucleotide sequence ID" value="NZ_JAFMYW010000008.1"/>
</dbReference>
<reference evidence="3 4" key="1">
    <citation type="submission" date="2021-03" db="EMBL/GenBank/DDBJ databases">
        <title>Fibrella sp. HMF5405 genome sequencing and assembly.</title>
        <authorList>
            <person name="Kang H."/>
            <person name="Kim H."/>
            <person name="Bae S."/>
            <person name="Joh K."/>
        </authorList>
    </citation>
    <scope>NUCLEOTIDE SEQUENCE [LARGE SCALE GENOMIC DNA]</scope>
    <source>
        <strain evidence="3 4">HMF5405</strain>
    </source>
</reference>
<sequence length="339" mass="39177">MPANRNALIRYRAIDTCLTNRFRQWTLDLLIEKVGEALYEYEGIAQISRRTIQADLQMMRSDKLGYNAPIVVIDRKYYTYEDPTYSITNGPLSGHDLEQISEAVDVLKQFKGFSHFRNLSGVVQKLEAHVFAATANQQAVIDFETNDNLRGLTYLDSLYRSIIEGNAVWITYQSFRAKDRQVIPFHVWWLKEFRNRWFAVGVKGNRAEIMHLALDRMLSLDPAPDLAYRPNPGNVPADYYRQAIGVTVSATLPPLTVLVRVDRQQAPYIETKPLHASQRLEERRDDGDIVISLQIQHNYELERDILAFGEGLELLAPIELRNRLAERLRRAYKQYEATT</sequence>
<evidence type="ECO:0000259" key="2">
    <source>
        <dbReference type="Pfam" id="PF25583"/>
    </source>
</evidence>
<feature type="domain" description="WCX" evidence="2">
    <location>
        <begin position="254"/>
        <end position="331"/>
    </location>
</feature>
<accession>A0ABS3JNY4</accession>
<dbReference type="Pfam" id="PF25583">
    <property type="entry name" value="WCX"/>
    <property type="match status" value="1"/>
</dbReference>
<comment type="caution">
    <text evidence="3">The sequence shown here is derived from an EMBL/GenBank/DDBJ whole genome shotgun (WGS) entry which is preliminary data.</text>
</comment>
<evidence type="ECO:0000313" key="4">
    <source>
        <dbReference type="Proteomes" id="UP000664628"/>
    </source>
</evidence>
<evidence type="ECO:0000259" key="1">
    <source>
        <dbReference type="Pfam" id="PF13280"/>
    </source>
</evidence>
<protein>
    <submittedName>
        <fullName evidence="3">WYL domain-containing protein</fullName>
    </submittedName>
</protein>
<dbReference type="InterPro" id="IPR026881">
    <property type="entry name" value="WYL_dom"/>
</dbReference>
<dbReference type="PANTHER" id="PTHR34580:SF9">
    <property type="entry name" value="SLL5097 PROTEIN"/>
    <property type="match status" value="1"/>
</dbReference>
<gene>
    <name evidence="3" type="ORF">J2I46_24125</name>
</gene>
<dbReference type="Pfam" id="PF13280">
    <property type="entry name" value="WYL"/>
    <property type="match status" value="1"/>
</dbReference>
<keyword evidence="4" id="KW-1185">Reference proteome</keyword>
<dbReference type="Proteomes" id="UP000664628">
    <property type="component" value="Unassembled WGS sequence"/>
</dbReference>
<dbReference type="InterPro" id="IPR057727">
    <property type="entry name" value="WCX_dom"/>
</dbReference>
<name>A0ABS3JNY4_9BACT</name>
<proteinExistence type="predicted"/>
<dbReference type="PROSITE" id="PS52050">
    <property type="entry name" value="WYL"/>
    <property type="match status" value="1"/>
</dbReference>
<organism evidence="3 4">
    <name type="scientific">Fibrella forsythiae</name>
    <dbReference type="NCBI Taxonomy" id="2817061"/>
    <lineage>
        <taxon>Bacteria</taxon>
        <taxon>Pseudomonadati</taxon>
        <taxon>Bacteroidota</taxon>
        <taxon>Cytophagia</taxon>
        <taxon>Cytophagales</taxon>
        <taxon>Spirosomataceae</taxon>
        <taxon>Fibrella</taxon>
    </lineage>
</organism>
<dbReference type="PANTHER" id="PTHR34580">
    <property type="match status" value="1"/>
</dbReference>